<comment type="subcellular location">
    <subcellularLocation>
        <location evidence="1">Cell membrane</location>
        <topology evidence="1">Multi-pass membrane protein</topology>
    </subcellularLocation>
</comment>
<keyword evidence="6" id="KW-0297">G-protein coupled receptor</keyword>
<dbReference type="EMBL" id="OD004342">
    <property type="protein sequence ID" value="CAD7409776.1"/>
    <property type="molecule type" value="Genomic_DNA"/>
</dbReference>
<evidence type="ECO:0000256" key="4">
    <source>
        <dbReference type="ARBA" id="ARBA00022729"/>
    </source>
</evidence>
<dbReference type="PRINTS" id="PR00248">
    <property type="entry name" value="GPCRMGR"/>
</dbReference>
<dbReference type="FunFam" id="2.10.50.30:FF:000004">
    <property type="entry name" value="Taste receptor type 1 member 3-like protein"/>
    <property type="match status" value="1"/>
</dbReference>
<accession>A0A7R9H8A0</accession>
<dbReference type="InterPro" id="IPR006212">
    <property type="entry name" value="Furin_repeat"/>
</dbReference>
<evidence type="ECO:0000256" key="7">
    <source>
        <dbReference type="ARBA" id="ARBA00023136"/>
    </source>
</evidence>
<dbReference type="InterPro" id="IPR017978">
    <property type="entry name" value="GPCR_3_C"/>
</dbReference>
<evidence type="ECO:0000313" key="14">
    <source>
        <dbReference type="EMBL" id="CAD7409776.1"/>
    </source>
</evidence>
<dbReference type="AlphaFoldDB" id="A0A7R9H8A0"/>
<evidence type="ECO:0000256" key="1">
    <source>
        <dbReference type="ARBA" id="ARBA00004651"/>
    </source>
</evidence>
<feature type="compositionally biased region" description="Basic and acidic residues" evidence="11">
    <location>
        <begin position="600"/>
        <end position="611"/>
    </location>
</feature>
<dbReference type="Pfam" id="PF00003">
    <property type="entry name" value="7tm_3"/>
    <property type="match status" value="1"/>
</dbReference>
<evidence type="ECO:0000256" key="10">
    <source>
        <dbReference type="ARBA" id="ARBA00023224"/>
    </source>
</evidence>
<dbReference type="SUPFAM" id="SSF53822">
    <property type="entry name" value="Periplasmic binding protein-like I"/>
    <property type="match status" value="1"/>
</dbReference>
<proteinExistence type="predicted"/>
<feature type="region of interest" description="Disordered" evidence="11">
    <location>
        <begin position="527"/>
        <end position="548"/>
    </location>
</feature>
<dbReference type="Gene3D" id="2.10.50.30">
    <property type="entry name" value="GPCR, family 3, nine cysteines domain"/>
    <property type="match status" value="1"/>
</dbReference>
<feature type="domain" description="G-protein coupled receptors family 3 profile" evidence="13">
    <location>
        <begin position="339"/>
        <end position="430"/>
    </location>
</feature>
<protein>
    <recommendedName>
        <fullName evidence="13">G-protein coupled receptors family 3 profile domain-containing protein</fullName>
    </recommendedName>
</protein>
<evidence type="ECO:0000256" key="2">
    <source>
        <dbReference type="ARBA" id="ARBA00022475"/>
    </source>
</evidence>
<keyword evidence="10" id="KW-0807">Transducer</keyword>
<keyword evidence="5 12" id="KW-1133">Transmembrane helix</keyword>
<keyword evidence="4" id="KW-0732">Signal</keyword>
<feature type="transmembrane region" description="Helical" evidence="12">
    <location>
        <begin position="385"/>
        <end position="408"/>
    </location>
</feature>
<name>A0A7R9H8A0_TIMPO</name>
<dbReference type="InterPro" id="IPR001828">
    <property type="entry name" value="ANF_lig-bd_rcpt"/>
</dbReference>
<feature type="transmembrane region" description="Helical" evidence="12">
    <location>
        <begin position="357"/>
        <end position="379"/>
    </location>
</feature>
<evidence type="ECO:0000256" key="12">
    <source>
        <dbReference type="SAM" id="Phobius"/>
    </source>
</evidence>
<dbReference type="PROSITE" id="PS50259">
    <property type="entry name" value="G_PROTEIN_RECEP_F3_4"/>
    <property type="match status" value="1"/>
</dbReference>
<organism evidence="14">
    <name type="scientific">Timema poppense</name>
    <name type="common">Walking stick</name>
    <dbReference type="NCBI Taxonomy" id="170557"/>
    <lineage>
        <taxon>Eukaryota</taxon>
        <taxon>Metazoa</taxon>
        <taxon>Ecdysozoa</taxon>
        <taxon>Arthropoda</taxon>
        <taxon>Hexapoda</taxon>
        <taxon>Insecta</taxon>
        <taxon>Pterygota</taxon>
        <taxon>Neoptera</taxon>
        <taxon>Polyneoptera</taxon>
        <taxon>Phasmatodea</taxon>
        <taxon>Timematodea</taxon>
        <taxon>Timematoidea</taxon>
        <taxon>Timematidae</taxon>
        <taxon>Timema</taxon>
    </lineage>
</organism>
<dbReference type="CDD" id="cd00064">
    <property type="entry name" value="FU"/>
    <property type="match status" value="1"/>
</dbReference>
<dbReference type="Gene3D" id="3.40.50.2300">
    <property type="match status" value="1"/>
</dbReference>
<dbReference type="GO" id="GO:0004930">
    <property type="term" value="F:G protein-coupled receptor activity"/>
    <property type="evidence" value="ECO:0007669"/>
    <property type="project" value="UniProtKB-KW"/>
</dbReference>
<gene>
    <name evidence="14" type="ORF">TPSB3V08_LOCUS7012</name>
</gene>
<evidence type="ECO:0000256" key="9">
    <source>
        <dbReference type="ARBA" id="ARBA00023180"/>
    </source>
</evidence>
<evidence type="ECO:0000256" key="6">
    <source>
        <dbReference type="ARBA" id="ARBA00023040"/>
    </source>
</evidence>
<dbReference type="InterPro" id="IPR050726">
    <property type="entry name" value="mGluR"/>
</dbReference>
<dbReference type="Pfam" id="PF01094">
    <property type="entry name" value="ANF_receptor"/>
    <property type="match status" value="1"/>
</dbReference>
<keyword evidence="9" id="KW-0325">Glycoprotein</keyword>
<dbReference type="PANTHER" id="PTHR24060">
    <property type="entry name" value="METABOTROPIC GLUTAMATE RECEPTOR"/>
    <property type="match status" value="1"/>
</dbReference>
<dbReference type="InterPro" id="IPR038550">
    <property type="entry name" value="GPCR_3_9-Cys_sf"/>
</dbReference>
<keyword evidence="3 12" id="KW-0812">Transmembrane</keyword>
<evidence type="ECO:0000256" key="3">
    <source>
        <dbReference type="ARBA" id="ARBA00022692"/>
    </source>
</evidence>
<dbReference type="InterPro" id="IPR000337">
    <property type="entry name" value="GPCR_3"/>
</dbReference>
<dbReference type="InterPro" id="IPR028082">
    <property type="entry name" value="Peripla_BP_I"/>
</dbReference>
<evidence type="ECO:0000256" key="8">
    <source>
        <dbReference type="ARBA" id="ARBA00023170"/>
    </source>
</evidence>
<evidence type="ECO:0000256" key="11">
    <source>
        <dbReference type="SAM" id="MobiDB-lite"/>
    </source>
</evidence>
<keyword evidence="7 12" id="KW-0472">Membrane</keyword>
<keyword evidence="2" id="KW-1003">Cell membrane</keyword>
<feature type="transmembrane region" description="Helical" evidence="12">
    <location>
        <begin position="327"/>
        <end position="345"/>
    </location>
</feature>
<feature type="region of interest" description="Disordered" evidence="11">
    <location>
        <begin position="579"/>
        <end position="618"/>
    </location>
</feature>
<dbReference type="GO" id="GO:0005886">
    <property type="term" value="C:plasma membrane"/>
    <property type="evidence" value="ECO:0007669"/>
    <property type="project" value="UniProtKB-SubCell"/>
</dbReference>
<reference evidence="14" key="1">
    <citation type="submission" date="2020-11" db="EMBL/GenBank/DDBJ databases">
        <authorList>
            <person name="Tran Van P."/>
        </authorList>
    </citation>
    <scope>NUCLEOTIDE SEQUENCE</scope>
</reference>
<evidence type="ECO:0000256" key="5">
    <source>
        <dbReference type="ARBA" id="ARBA00022989"/>
    </source>
</evidence>
<keyword evidence="8" id="KW-0675">Receptor</keyword>
<evidence type="ECO:0000259" key="13">
    <source>
        <dbReference type="PROSITE" id="PS50259"/>
    </source>
</evidence>
<sequence>MFNLLDSARRTGYESRFVWIGSDAWVTSGHREPRGSQHSPDDEHLEESVLEGALAIQPLVQKLIGFDEYFKSLTLDHEKENPWFREYWREYFKCGRKQRGKEVLAHVSKSANEESEDYCMTSNKNLSHGGYKQQRYLHFVRDAVYSVAHALHDLQVYLCGAGKSGVCDRMKHIDGETLHGYLHNVSFNDEGGRLFKFLDGRDGPLRYSILNFQKDLNGSYKWNVVGNYTQSENGLPMLKIDQKAITYRRNESGIFPKSTCTQSCEVHQIKVRETDDTCCWQCRSCGEFQRKSNDHKCSECPPGTRPNPDHSVCADIPEEFIDFHDPWAIGAMAVASLGLCTAYAIKTRKCPGGFNETRHIAFTNYTTIIIWLAFVPLYLASTSNSIRIVTLAISLSLGGLVQLGCLFFPKLYIVLFKPEKNTKEVVMSQHRSTVYLSTPSNLTPVVVVNGGTHYVQSAGVMNVDATEVAKKSRRNTGSGIWKPEIGRLFLSVRWQCRSDGVRSSDLFETSLLSSSWRYASARLGIDGHDTSTRSPLGKSWPKPRETEATPKAQFLTFSSDVGDHKRRVQLLLSRARRTKPSLKEVMTTTKTSPDLVQGGHTKDDAFAEDAPKSQIRTM</sequence>